<dbReference type="InterPro" id="IPR033900">
    <property type="entry name" value="Gram_neg_porin_domain"/>
</dbReference>
<evidence type="ECO:0000256" key="8">
    <source>
        <dbReference type="ARBA" id="ARBA00023114"/>
    </source>
</evidence>
<evidence type="ECO:0000256" key="4">
    <source>
        <dbReference type="ARBA" id="ARBA00022452"/>
    </source>
</evidence>
<dbReference type="Gene3D" id="2.40.160.10">
    <property type="entry name" value="Porin"/>
    <property type="match status" value="1"/>
</dbReference>
<dbReference type="GO" id="GO:0046930">
    <property type="term" value="C:pore complex"/>
    <property type="evidence" value="ECO:0007669"/>
    <property type="project" value="UniProtKB-KW"/>
</dbReference>
<evidence type="ECO:0000256" key="1">
    <source>
        <dbReference type="ARBA" id="ARBA00004571"/>
    </source>
</evidence>
<keyword evidence="5" id="KW-0812">Transmembrane</keyword>
<accession>A0A5E4XIB6</accession>
<dbReference type="GO" id="GO:0009279">
    <property type="term" value="C:cell outer membrane"/>
    <property type="evidence" value="ECO:0007669"/>
    <property type="project" value="UniProtKB-SubCell"/>
</dbReference>
<proteinExistence type="predicted"/>
<dbReference type="GO" id="GO:0006811">
    <property type="term" value="P:monoatomic ion transport"/>
    <property type="evidence" value="ECO:0007669"/>
    <property type="project" value="UniProtKB-KW"/>
</dbReference>
<name>A0A5E4XIB6_9BURK</name>
<keyword evidence="7" id="KW-0406">Ion transport</keyword>
<evidence type="ECO:0000259" key="12">
    <source>
        <dbReference type="Pfam" id="PF13609"/>
    </source>
</evidence>
<dbReference type="AlphaFoldDB" id="A0A5E4XIB6"/>
<keyword evidence="4" id="KW-1134">Transmembrane beta strand</keyword>
<evidence type="ECO:0000313" key="14">
    <source>
        <dbReference type="Proteomes" id="UP000414233"/>
    </source>
</evidence>
<dbReference type="SUPFAM" id="SSF56935">
    <property type="entry name" value="Porins"/>
    <property type="match status" value="1"/>
</dbReference>
<dbReference type="PANTHER" id="PTHR34501:SF9">
    <property type="entry name" value="MAJOR OUTER MEMBRANE PROTEIN P.IA"/>
    <property type="match status" value="1"/>
</dbReference>
<comment type="subcellular location">
    <subcellularLocation>
        <location evidence="1">Cell outer membrane</location>
        <topology evidence="1">Multi-pass membrane protein</topology>
    </subcellularLocation>
</comment>
<evidence type="ECO:0000256" key="6">
    <source>
        <dbReference type="ARBA" id="ARBA00022729"/>
    </source>
</evidence>
<dbReference type="GO" id="GO:0015288">
    <property type="term" value="F:porin activity"/>
    <property type="evidence" value="ECO:0007669"/>
    <property type="project" value="UniProtKB-KW"/>
</dbReference>
<keyword evidence="3" id="KW-0813">Transport</keyword>
<keyword evidence="6 11" id="KW-0732">Signal</keyword>
<feature type="signal peptide" evidence="11">
    <location>
        <begin position="1"/>
        <end position="20"/>
    </location>
</feature>
<evidence type="ECO:0000313" key="13">
    <source>
        <dbReference type="EMBL" id="VVE36179.1"/>
    </source>
</evidence>
<keyword evidence="10" id="KW-0998">Cell outer membrane</keyword>
<dbReference type="PANTHER" id="PTHR34501">
    <property type="entry name" value="PROTEIN YDDL-RELATED"/>
    <property type="match status" value="1"/>
</dbReference>
<dbReference type="EMBL" id="CABPRZ010000017">
    <property type="protein sequence ID" value="VVE36179.1"/>
    <property type="molecule type" value="Genomic_DNA"/>
</dbReference>
<dbReference type="InterPro" id="IPR023614">
    <property type="entry name" value="Porin_dom_sf"/>
</dbReference>
<dbReference type="InterPro" id="IPR050298">
    <property type="entry name" value="Gram-neg_bact_OMP"/>
</dbReference>
<comment type="subunit">
    <text evidence="2">Homotrimer.</text>
</comment>
<evidence type="ECO:0000256" key="3">
    <source>
        <dbReference type="ARBA" id="ARBA00022448"/>
    </source>
</evidence>
<evidence type="ECO:0000256" key="9">
    <source>
        <dbReference type="ARBA" id="ARBA00023136"/>
    </source>
</evidence>
<keyword evidence="9" id="KW-0472">Membrane</keyword>
<keyword evidence="8" id="KW-0626">Porin</keyword>
<dbReference type="RefSeq" id="WP_150698620.1">
    <property type="nucleotide sequence ID" value="NZ_CABPRZ010000017.1"/>
</dbReference>
<dbReference type="OrthoDB" id="8712661at2"/>
<protein>
    <submittedName>
        <fullName evidence="13">Porin</fullName>
    </submittedName>
</protein>
<reference evidence="13 14" key="1">
    <citation type="submission" date="2019-08" db="EMBL/GenBank/DDBJ databases">
        <authorList>
            <person name="Peeters C."/>
        </authorList>
    </citation>
    <scope>NUCLEOTIDE SEQUENCE [LARGE SCALE GENOMIC DNA]</scope>
    <source>
        <strain evidence="13 14">LMG 30175</strain>
    </source>
</reference>
<evidence type="ECO:0000256" key="11">
    <source>
        <dbReference type="SAM" id="SignalP"/>
    </source>
</evidence>
<sequence length="354" mass="38633">MKKKIVAATLLCGVGALANAQTSMQLYGRLDGGLEYMNNLSTPDGGTASRWRAQGGDYGTSLFGLRGYEDLGRGLHAVFNLEAGFQLMNGTNNNGNGSLFNRRALVGFASNQWGTFTMGRNLFISNGVWDFDPFQQQGFSSASLVRGRNWPQASNTLNYQSPNIYGLDFAGQYALSNVAGQFNNGRAAGAQVTYTHERFQLRAMYDEIRDANGRFSDIFSSSREYFAGANIFLNRFTFQLAYTHMSAPDAPVPELATKADHYWVGLKYQATPVWALSSAVYHVNVPGGFGNATMFEIGTTYALSKRTFFYGTVAYTRNSSNANFSVAVNAGDSLDNPPPGRNQTGAYIGISHSF</sequence>
<dbReference type="PRINTS" id="PR00184">
    <property type="entry name" value="NEISSPPORIN"/>
</dbReference>
<feature type="domain" description="Porin" evidence="12">
    <location>
        <begin position="7"/>
        <end position="320"/>
    </location>
</feature>
<gene>
    <name evidence="13" type="ORF">PTE30175_03813</name>
</gene>
<keyword evidence="14" id="KW-1185">Reference proteome</keyword>
<evidence type="ECO:0000256" key="10">
    <source>
        <dbReference type="ARBA" id="ARBA00023237"/>
    </source>
</evidence>
<organism evidence="13 14">
    <name type="scientific">Pandoraea terrae</name>
    <dbReference type="NCBI Taxonomy" id="1537710"/>
    <lineage>
        <taxon>Bacteria</taxon>
        <taxon>Pseudomonadati</taxon>
        <taxon>Pseudomonadota</taxon>
        <taxon>Betaproteobacteria</taxon>
        <taxon>Burkholderiales</taxon>
        <taxon>Burkholderiaceae</taxon>
        <taxon>Pandoraea</taxon>
    </lineage>
</organism>
<dbReference type="Proteomes" id="UP000414233">
    <property type="component" value="Unassembled WGS sequence"/>
</dbReference>
<dbReference type="CDD" id="cd00342">
    <property type="entry name" value="gram_neg_porins"/>
    <property type="match status" value="1"/>
</dbReference>
<evidence type="ECO:0000256" key="2">
    <source>
        <dbReference type="ARBA" id="ARBA00011233"/>
    </source>
</evidence>
<dbReference type="Pfam" id="PF13609">
    <property type="entry name" value="Porin_4"/>
    <property type="match status" value="1"/>
</dbReference>
<feature type="chain" id="PRO_5022944485" evidence="11">
    <location>
        <begin position="21"/>
        <end position="354"/>
    </location>
</feature>
<evidence type="ECO:0000256" key="5">
    <source>
        <dbReference type="ARBA" id="ARBA00022692"/>
    </source>
</evidence>
<evidence type="ECO:0000256" key="7">
    <source>
        <dbReference type="ARBA" id="ARBA00023065"/>
    </source>
</evidence>
<dbReference type="InterPro" id="IPR002299">
    <property type="entry name" value="Porin_Neis"/>
</dbReference>